<dbReference type="InterPro" id="IPR010982">
    <property type="entry name" value="Lambda_DNA-bd_dom_sf"/>
</dbReference>
<dbReference type="AlphaFoldDB" id="A0A4R2T1A5"/>
<proteinExistence type="predicted"/>
<accession>A0A4R2T1A5</accession>
<dbReference type="PROSITE" id="PS50932">
    <property type="entry name" value="HTH_LACI_2"/>
    <property type="match status" value="1"/>
</dbReference>
<evidence type="ECO:0000256" key="1">
    <source>
        <dbReference type="ARBA" id="ARBA00023015"/>
    </source>
</evidence>
<dbReference type="CDD" id="cd06284">
    <property type="entry name" value="PBP1_LacI-like"/>
    <property type="match status" value="1"/>
</dbReference>
<evidence type="ECO:0000259" key="4">
    <source>
        <dbReference type="PROSITE" id="PS50932"/>
    </source>
</evidence>
<dbReference type="SMART" id="SM00354">
    <property type="entry name" value="HTH_LACI"/>
    <property type="match status" value="1"/>
</dbReference>
<dbReference type="GO" id="GO:0000976">
    <property type="term" value="F:transcription cis-regulatory region binding"/>
    <property type="evidence" value="ECO:0007669"/>
    <property type="project" value="TreeGrafter"/>
</dbReference>
<protein>
    <submittedName>
        <fullName evidence="5">LacI family transcriptional regulator</fullName>
    </submittedName>
</protein>
<dbReference type="PRINTS" id="PR00036">
    <property type="entry name" value="HTHLACI"/>
</dbReference>
<keyword evidence="3" id="KW-0804">Transcription</keyword>
<keyword evidence="2" id="KW-0238">DNA-binding</keyword>
<evidence type="ECO:0000256" key="2">
    <source>
        <dbReference type="ARBA" id="ARBA00023125"/>
    </source>
</evidence>
<evidence type="ECO:0000256" key="3">
    <source>
        <dbReference type="ARBA" id="ARBA00023163"/>
    </source>
</evidence>
<evidence type="ECO:0000313" key="5">
    <source>
        <dbReference type="EMBL" id="TCP95111.1"/>
    </source>
</evidence>
<name>A0A4R2T1A5_9PAST</name>
<dbReference type="Pfam" id="PF13377">
    <property type="entry name" value="Peripla_BP_3"/>
    <property type="match status" value="1"/>
</dbReference>
<dbReference type="Gene3D" id="3.40.50.2300">
    <property type="match status" value="2"/>
</dbReference>
<dbReference type="PANTHER" id="PTHR30146:SF149">
    <property type="entry name" value="HTH-TYPE TRANSCRIPTIONAL REGULATOR EBGR"/>
    <property type="match status" value="1"/>
</dbReference>
<comment type="caution">
    <text evidence="5">The sequence shown here is derived from an EMBL/GenBank/DDBJ whole genome shotgun (WGS) entry which is preliminary data.</text>
</comment>
<sequence>MSVQQIAKLAGVSVATVSRVLNNLPSVKPANRDKVLSVIESLNYQPNLLARQLRTARSGMLLVMVSNIANPFCAAIVKGIEKEAEKNNYRILLCNSESDLNRSRSSLALLSGHMVDGVITMDAISKLPELKTIIGDYPWVQCAEFDPDSLVASVGIDDISAAKFVVDQFVKSGKHRIAMVNHDLNYQYARYREQGYREQLAYYQLNYGKVYYAENLDYISGRFAARQILASSELPDAVFAVSDVLAAGIISMLTEQNIAIPQDIAVIGFDGMDISQITVPALSTIAQPCDEIGSKSVQLLLEQIENASAFNAQHHLLDWTFIQRRSS</sequence>
<dbReference type="PANTHER" id="PTHR30146">
    <property type="entry name" value="LACI-RELATED TRANSCRIPTIONAL REPRESSOR"/>
    <property type="match status" value="1"/>
</dbReference>
<dbReference type="Proteomes" id="UP000295763">
    <property type="component" value="Unassembled WGS sequence"/>
</dbReference>
<organism evidence="5 6">
    <name type="scientific">Cricetibacter osteomyelitidis</name>
    <dbReference type="NCBI Taxonomy" id="1521931"/>
    <lineage>
        <taxon>Bacteria</taxon>
        <taxon>Pseudomonadati</taxon>
        <taxon>Pseudomonadota</taxon>
        <taxon>Gammaproteobacteria</taxon>
        <taxon>Pasteurellales</taxon>
        <taxon>Pasteurellaceae</taxon>
        <taxon>Cricetibacter</taxon>
    </lineage>
</organism>
<dbReference type="GO" id="GO:0003700">
    <property type="term" value="F:DNA-binding transcription factor activity"/>
    <property type="evidence" value="ECO:0007669"/>
    <property type="project" value="TreeGrafter"/>
</dbReference>
<feature type="domain" description="HTH lacI-type" evidence="4">
    <location>
        <begin position="1"/>
        <end position="55"/>
    </location>
</feature>
<keyword evidence="6" id="KW-1185">Reference proteome</keyword>
<keyword evidence="1" id="KW-0805">Transcription regulation</keyword>
<dbReference type="Pfam" id="PF00356">
    <property type="entry name" value="LacI"/>
    <property type="match status" value="1"/>
</dbReference>
<gene>
    <name evidence="5" type="ORF">EDC44_11161</name>
</gene>
<dbReference type="InterPro" id="IPR028082">
    <property type="entry name" value="Peripla_BP_I"/>
</dbReference>
<dbReference type="InterPro" id="IPR000843">
    <property type="entry name" value="HTH_LacI"/>
</dbReference>
<dbReference type="RefSeq" id="WP_131976693.1">
    <property type="nucleotide sequence ID" value="NZ_SLYB01000011.1"/>
</dbReference>
<reference evidence="5 6" key="1">
    <citation type="submission" date="2019-03" db="EMBL/GenBank/DDBJ databases">
        <title>Genomic Encyclopedia of Type Strains, Phase IV (KMG-IV): sequencing the most valuable type-strain genomes for metagenomic binning, comparative biology and taxonomic classification.</title>
        <authorList>
            <person name="Goeker M."/>
        </authorList>
    </citation>
    <scope>NUCLEOTIDE SEQUENCE [LARGE SCALE GENOMIC DNA]</scope>
    <source>
        <strain evidence="5 6">DSM 28404</strain>
    </source>
</reference>
<dbReference type="Gene3D" id="1.10.260.40">
    <property type="entry name" value="lambda repressor-like DNA-binding domains"/>
    <property type="match status" value="1"/>
</dbReference>
<dbReference type="OrthoDB" id="9798934at2"/>
<dbReference type="CDD" id="cd01392">
    <property type="entry name" value="HTH_LacI"/>
    <property type="match status" value="1"/>
</dbReference>
<dbReference type="EMBL" id="SLYB01000011">
    <property type="protein sequence ID" value="TCP95111.1"/>
    <property type="molecule type" value="Genomic_DNA"/>
</dbReference>
<dbReference type="SUPFAM" id="SSF47413">
    <property type="entry name" value="lambda repressor-like DNA-binding domains"/>
    <property type="match status" value="1"/>
</dbReference>
<dbReference type="SUPFAM" id="SSF53822">
    <property type="entry name" value="Periplasmic binding protein-like I"/>
    <property type="match status" value="1"/>
</dbReference>
<dbReference type="InterPro" id="IPR046335">
    <property type="entry name" value="LacI/GalR-like_sensor"/>
</dbReference>
<evidence type="ECO:0000313" key="6">
    <source>
        <dbReference type="Proteomes" id="UP000295763"/>
    </source>
</evidence>